<evidence type="ECO:0000313" key="4">
    <source>
        <dbReference type="Proteomes" id="UP000315439"/>
    </source>
</evidence>
<evidence type="ECO:0000313" key="3">
    <source>
        <dbReference type="EMBL" id="TQV85893.1"/>
    </source>
</evidence>
<gene>
    <name evidence="3" type="ORF">FLL46_18395</name>
</gene>
<organism evidence="3 4">
    <name type="scientific">Aliikangiella coralliicola</name>
    <dbReference type="NCBI Taxonomy" id="2592383"/>
    <lineage>
        <taxon>Bacteria</taxon>
        <taxon>Pseudomonadati</taxon>
        <taxon>Pseudomonadota</taxon>
        <taxon>Gammaproteobacteria</taxon>
        <taxon>Oceanospirillales</taxon>
        <taxon>Pleioneaceae</taxon>
        <taxon>Aliikangiella</taxon>
    </lineage>
</organism>
<dbReference type="InterPro" id="IPR018683">
    <property type="entry name" value="DUF2169"/>
</dbReference>
<evidence type="ECO:0000256" key="1">
    <source>
        <dbReference type="SAM" id="MobiDB-lite"/>
    </source>
</evidence>
<dbReference type="Pfam" id="PF09937">
    <property type="entry name" value="DUF2169"/>
    <property type="match status" value="1"/>
</dbReference>
<feature type="region of interest" description="Disordered" evidence="1">
    <location>
        <begin position="161"/>
        <end position="200"/>
    </location>
</feature>
<accession>A0A545U905</accession>
<dbReference type="AlphaFoldDB" id="A0A545U905"/>
<comment type="caution">
    <text evidence="3">The sequence shown here is derived from an EMBL/GenBank/DDBJ whole genome shotgun (WGS) entry which is preliminary data.</text>
</comment>
<name>A0A545U905_9GAMM</name>
<dbReference type="RefSeq" id="WP_142932812.1">
    <property type="nucleotide sequence ID" value="NZ_ML660167.1"/>
</dbReference>
<reference evidence="3 4" key="1">
    <citation type="submission" date="2019-07" db="EMBL/GenBank/DDBJ databases">
        <title>Draft genome for Aliikangiella sp. M105.</title>
        <authorList>
            <person name="Wang G."/>
        </authorList>
    </citation>
    <scope>NUCLEOTIDE SEQUENCE [LARGE SCALE GENOMIC DNA]</scope>
    <source>
        <strain evidence="3 4">M105</strain>
    </source>
</reference>
<dbReference type="OrthoDB" id="5290767at2"/>
<dbReference type="EMBL" id="VIKS01000011">
    <property type="protein sequence ID" value="TQV85893.1"/>
    <property type="molecule type" value="Genomic_DNA"/>
</dbReference>
<feature type="domain" description="DUF2169" evidence="2">
    <location>
        <begin position="22"/>
        <end position="309"/>
    </location>
</feature>
<keyword evidence="4" id="KW-1185">Reference proteome</keyword>
<evidence type="ECO:0000259" key="2">
    <source>
        <dbReference type="Pfam" id="PF09937"/>
    </source>
</evidence>
<protein>
    <submittedName>
        <fullName evidence="3">DUF2169 domain-containing protein</fullName>
    </submittedName>
</protein>
<sequence length="330" mass="36872">MLQLKNSTPFAAEIAVFPNEQGVDTLYSIVKATFISGNGWTLADEQAPPQQEDEFWGEAGQSSIKLSSDFHTGKLATDIVMLGEACAPSQREVSQLDVHLSVGKVGKSARIFGDRFWHGGRISAPAPFTSMPLIYERAYGGRHDIDEHQYLAEERNPVGRGYIGKRSRSELNGSPLPNIENPNDLIASPSDKPAPTGYGFSAPNWLPRRQYAGTYDERWQKERAPYLPLDFDRRFLNAAHPDLIYPGFLQGGEPILVRNMHPDGDFEVSLPEVKVHSIVKLDGQKNLPEMNLESLILEPNKRQLSMVWKAAFACDKKVLNINEVEIKLSR</sequence>
<dbReference type="Proteomes" id="UP000315439">
    <property type="component" value="Unassembled WGS sequence"/>
</dbReference>
<proteinExistence type="predicted"/>